<evidence type="ECO:0000256" key="5">
    <source>
        <dbReference type="ARBA" id="ARBA00022490"/>
    </source>
</evidence>
<keyword evidence="13" id="KW-1133">Transmembrane helix</keyword>
<dbReference type="EC" id="4.2.1.59" evidence="3"/>
<evidence type="ECO:0000256" key="13">
    <source>
        <dbReference type="SAM" id="Phobius"/>
    </source>
</evidence>
<dbReference type="SUPFAM" id="SSF54637">
    <property type="entry name" value="Thioesterase/thiol ester dehydrase-isomerase"/>
    <property type="match status" value="1"/>
</dbReference>
<dbReference type="STRING" id="372461.BCc_147"/>
<proteinExistence type="inferred from homology"/>
<keyword evidence="13" id="KW-0472">Membrane</keyword>
<evidence type="ECO:0000256" key="11">
    <source>
        <dbReference type="ARBA" id="ARBA00029890"/>
    </source>
</evidence>
<keyword evidence="13" id="KW-0812">Transmembrane</keyword>
<dbReference type="GO" id="GO:0009245">
    <property type="term" value="P:lipid A biosynthetic process"/>
    <property type="evidence" value="ECO:0007669"/>
    <property type="project" value="UniProtKB-KW"/>
</dbReference>
<comment type="subcellular location">
    <subcellularLocation>
        <location evidence="1">Cytoplasm</location>
    </subcellularLocation>
</comment>
<evidence type="ECO:0000256" key="3">
    <source>
        <dbReference type="ARBA" id="ARBA00013167"/>
    </source>
</evidence>
<feature type="transmembrane region" description="Helical" evidence="13">
    <location>
        <begin position="126"/>
        <end position="148"/>
    </location>
</feature>
<reference evidence="14 15" key="1">
    <citation type="journal article" date="2006" name="Science">
        <title>A small microbial genome: the end of a long symbiotic relationship?</title>
        <authorList>
            <person name="Perez-Brocal V."/>
            <person name="Gil R."/>
            <person name="Ramos S."/>
            <person name="Lamelas A."/>
            <person name="Postigo M."/>
            <person name="Michelena J.M."/>
            <person name="Silva F.J."/>
            <person name="Moya A."/>
            <person name="Latorre A."/>
        </authorList>
    </citation>
    <scope>NUCLEOTIDE SEQUENCE [LARGE SCALE GENOMIC DNA]</scope>
    <source>
        <strain evidence="15">Cc</strain>
    </source>
</reference>
<dbReference type="FunFam" id="3.10.129.10:FF:000001">
    <property type="entry name" value="3-hydroxyacyl-[acyl-carrier-protein] dehydratase FabZ"/>
    <property type="match status" value="1"/>
</dbReference>
<dbReference type="GO" id="GO:0019171">
    <property type="term" value="F:(3R)-hydroxyacyl-[acyl-carrier-protein] dehydratase activity"/>
    <property type="evidence" value="ECO:0007669"/>
    <property type="project" value="UniProtKB-EC"/>
</dbReference>
<dbReference type="EMBL" id="CP000263">
    <property type="protein sequence ID" value="ABJ90623.1"/>
    <property type="molecule type" value="Genomic_DNA"/>
</dbReference>
<dbReference type="Pfam" id="PF07977">
    <property type="entry name" value="FabA"/>
    <property type="match status" value="1"/>
</dbReference>
<keyword evidence="6" id="KW-0444">Lipid biosynthesis</keyword>
<dbReference type="GO" id="GO:0016020">
    <property type="term" value="C:membrane"/>
    <property type="evidence" value="ECO:0007669"/>
    <property type="project" value="GOC"/>
</dbReference>
<dbReference type="NCBIfam" id="NF000582">
    <property type="entry name" value="PRK00006.1"/>
    <property type="match status" value="1"/>
</dbReference>
<evidence type="ECO:0000256" key="12">
    <source>
        <dbReference type="ARBA" id="ARBA00032213"/>
    </source>
</evidence>
<dbReference type="KEGG" id="bcc:BCc_147"/>
<evidence type="ECO:0000256" key="2">
    <source>
        <dbReference type="ARBA" id="ARBA00009174"/>
    </source>
</evidence>
<comment type="similarity">
    <text evidence="2">Belongs to the thioester dehydratase family. FabZ subfamily.</text>
</comment>
<evidence type="ECO:0000313" key="14">
    <source>
        <dbReference type="EMBL" id="ABJ90623.1"/>
    </source>
</evidence>
<dbReference type="AlphaFoldDB" id="Q057S6"/>
<dbReference type="InterPro" id="IPR013114">
    <property type="entry name" value="FabA_FabZ"/>
</dbReference>
<evidence type="ECO:0000313" key="15">
    <source>
        <dbReference type="Proteomes" id="UP000000669"/>
    </source>
</evidence>
<keyword evidence="5" id="KW-0963">Cytoplasm</keyword>
<dbReference type="GO" id="GO:0005737">
    <property type="term" value="C:cytoplasm"/>
    <property type="evidence" value="ECO:0007669"/>
    <property type="project" value="UniProtKB-SubCell"/>
</dbReference>
<dbReference type="CDD" id="cd01288">
    <property type="entry name" value="FabZ"/>
    <property type="match status" value="1"/>
</dbReference>
<gene>
    <name evidence="14" type="primary">fabZ</name>
    <name evidence="14" type="ordered locus">BCc_147</name>
</gene>
<organism evidence="14 15">
    <name type="scientific">Buchnera aphidicola subsp. Cinara cedri (strain Cc)</name>
    <dbReference type="NCBI Taxonomy" id="372461"/>
    <lineage>
        <taxon>Bacteria</taxon>
        <taxon>Pseudomonadati</taxon>
        <taxon>Pseudomonadota</taxon>
        <taxon>Gammaproteobacteria</taxon>
        <taxon>Enterobacterales</taxon>
        <taxon>Erwiniaceae</taxon>
        <taxon>Buchnera</taxon>
    </lineage>
</organism>
<evidence type="ECO:0000256" key="7">
    <source>
        <dbReference type="ARBA" id="ARBA00022556"/>
    </source>
</evidence>
<comment type="function">
    <text evidence="10">Involved in unsaturated fatty acids biosynthesis. Catalyzes the dehydration of short chain beta-hydroxyacyl-ACPs and long chain saturated and unsaturated beta-hydroxyacyl-ACPs.</text>
</comment>
<dbReference type="OrthoDB" id="9772788at2"/>
<dbReference type="eggNOG" id="COG0764">
    <property type="taxonomic scope" value="Bacteria"/>
</dbReference>
<dbReference type="InterPro" id="IPR029069">
    <property type="entry name" value="HotDog_dom_sf"/>
</dbReference>
<evidence type="ECO:0000256" key="9">
    <source>
        <dbReference type="ARBA" id="ARBA00023239"/>
    </source>
</evidence>
<dbReference type="PANTHER" id="PTHR30272:SF1">
    <property type="entry name" value="3-HYDROXYACYL-[ACYL-CARRIER-PROTEIN] DEHYDRATASE"/>
    <property type="match status" value="1"/>
</dbReference>
<dbReference type="PANTHER" id="PTHR30272">
    <property type="entry name" value="3-HYDROXYACYL-[ACYL-CARRIER-PROTEIN] DEHYDRATASE"/>
    <property type="match status" value="1"/>
</dbReference>
<sequence length="149" mass="17511">MKNIKKKISLKNILKILPHRFPFLLVDKVLDFKKNIFLSTLKSISANDFFFLGHFPKKFIFPGVLIIESIAQSCCLLLFYIHKSLSVKNKTYCLASIKDTSFFRPVYPGDQMIIKVYFKRRICKMYFFYGIVFVKNIIICKSTLLLSYL</sequence>
<dbReference type="RefSeq" id="WP_011672542.1">
    <property type="nucleotide sequence ID" value="NC_008513.1"/>
</dbReference>
<evidence type="ECO:0000256" key="4">
    <source>
        <dbReference type="ARBA" id="ARBA00017176"/>
    </source>
</evidence>
<evidence type="ECO:0000256" key="8">
    <source>
        <dbReference type="ARBA" id="ARBA00023098"/>
    </source>
</evidence>
<evidence type="ECO:0000256" key="10">
    <source>
        <dbReference type="ARBA" id="ARBA00025049"/>
    </source>
</evidence>
<keyword evidence="8" id="KW-0443">Lipid metabolism</keyword>
<protein>
    <recommendedName>
        <fullName evidence="4">3-hydroxyacyl-[acyl-carrier-protein] dehydratase FabZ</fullName>
        <ecNumber evidence="3">4.2.1.59</ecNumber>
    </recommendedName>
    <alternativeName>
        <fullName evidence="11">(3R)-hydroxymyristoyl-[acyl-carrier-protein] dehydratase</fullName>
    </alternativeName>
    <alternativeName>
        <fullName evidence="12">Beta-hydroxyacyl-ACP dehydratase</fullName>
    </alternativeName>
</protein>
<keyword evidence="7" id="KW-0441">Lipid A biosynthesis</keyword>
<dbReference type="Gene3D" id="3.10.129.10">
    <property type="entry name" value="Hotdog Thioesterase"/>
    <property type="match status" value="1"/>
</dbReference>
<dbReference type="Proteomes" id="UP000000669">
    <property type="component" value="Chromosome"/>
</dbReference>
<dbReference type="HOGENOM" id="CLU_078912_1_0_6"/>
<evidence type="ECO:0000256" key="6">
    <source>
        <dbReference type="ARBA" id="ARBA00022516"/>
    </source>
</evidence>
<feature type="transmembrane region" description="Helical" evidence="13">
    <location>
        <begin position="59"/>
        <end position="81"/>
    </location>
</feature>
<name>Q057S6_BUCCC</name>
<keyword evidence="9 14" id="KW-0456">Lyase</keyword>
<accession>Q057S6</accession>
<keyword evidence="15" id="KW-1185">Reference proteome</keyword>
<evidence type="ECO:0000256" key="1">
    <source>
        <dbReference type="ARBA" id="ARBA00004496"/>
    </source>
</evidence>